<feature type="transmembrane region" description="Helical" evidence="1">
    <location>
        <begin position="6"/>
        <end position="25"/>
    </location>
</feature>
<accession>A0A382GAE5</accession>
<keyword evidence="1" id="KW-0812">Transmembrane</keyword>
<reference evidence="2" key="1">
    <citation type="submission" date="2018-05" db="EMBL/GenBank/DDBJ databases">
        <authorList>
            <person name="Lanie J.A."/>
            <person name="Ng W.-L."/>
            <person name="Kazmierczak K.M."/>
            <person name="Andrzejewski T.M."/>
            <person name="Davidsen T.M."/>
            <person name="Wayne K.J."/>
            <person name="Tettelin H."/>
            <person name="Glass J.I."/>
            <person name="Rusch D."/>
            <person name="Podicherti R."/>
            <person name="Tsui H.-C.T."/>
            <person name="Winkler M.E."/>
        </authorList>
    </citation>
    <scope>NUCLEOTIDE SEQUENCE</scope>
</reference>
<sequence length="47" mass="5474">TRAYFVICVPIYAGLLTVGLFVLVWKSHIKLWAIDMDDKSRFSNEKK</sequence>
<dbReference type="AlphaFoldDB" id="A0A382GAE5"/>
<keyword evidence="1" id="KW-0472">Membrane</keyword>
<keyword evidence="1" id="KW-1133">Transmembrane helix</keyword>
<dbReference type="EMBL" id="UINC01054182">
    <property type="protein sequence ID" value="SVB71573.1"/>
    <property type="molecule type" value="Genomic_DNA"/>
</dbReference>
<evidence type="ECO:0000256" key="1">
    <source>
        <dbReference type="SAM" id="Phobius"/>
    </source>
</evidence>
<proteinExistence type="predicted"/>
<protein>
    <submittedName>
        <fullName evidence="2">Uncharacterized protein</fullName>
    </submittedName>
</protein>
<feature type="non-terminal residue" evidence="2">
    <location>
        <position position="1"/>
    </location>
</feature>
<name>A0A382GAE5_9ZZZZ</name>
<organism evidence="2">
    <name type="scientific">marine metagenome</name>
    <dbReference type="NCBI Taxonomy" id="408172"/>
    <lineage>
        <taxon>unclassified sequences</taxon>
        <taxon>metagenomes</taxon>
        <taxon>ecological metagenomes</taxon>
    </lineage>
</organism>
<evidence type="ECO:0000313" key="2">
    <source>
        <dbReference type="EMBL" id="SVB71573.1"/>
    </source>
</evidence>
<gene>
    <name evidence="2" type="ORF">METZ01_LOCUS224427</name>
</gene>